<dbReference type="InterPro" id="IPR001254">
    <property type="entry name" value="Trypsin_dom"/>
</dbReference>
<dbReference type="PANTHER" id="PTHR24276">
    <property type="entry name" value="POLYSERASE-RELATED"/>
    <property type="match status" value="1"/>
</dbReference>
<evidence type="ECO:0000313" key="4">
    <source>
        <dbReference type="RefSeq" id="XP_012943989.1"/>
    </source>
</evidence>
<gene>
    <name evidence="4" type="primary">LOC106013279</name>
</gene>
<name>A0ABM1AAI2_APLCA</name>
<organism evidence="3 4">
    <name type="scientific">Aplysia californica</name>
    <name type="common">California sea hare</name>
    <dbReference type="NCBI Taxonomy" id="6500"/>
    <lineage>
        <taxon>Eukaryota</taxon>
        <taxon>Metazoa</taxon>
        <taxon>Spiralia</taxon>
        <taxon>Lophotrochozoa</taxon>
        <taxon>Mollusca</taxon>
        <taxon>Gastropoda</taxon>
        <taxon>Heterobranchia</taxon>
        <taxon>Euthyneura</taxon>
        <taxon>Tectipleura</taxon>
        <taxon>Aplysiida</taxon>
        <taxon>Aplysioidea</taxon>
        <taxon>Aplysiidae</taxon>
        <taxon>Aplysia</taxon>
    </lineage>
</organism>
<sequence>MELTEANFRIITRFRCLLQFTLATGFLVNTRDLCFVNSDANTCFRDSGGPLVCNGRLAGILSWPNFLCANARPTTASRVSFYTDWITSRL</sequence>
<dbReference type="InterPro" id="IPR043504">
    <property type="entry name" value="Peptidase_S1_PA_chymotrypsin"/>
</dbReference>
<reference evidence="4" key="1">
    <citation type="submission" date="2025-08" db="UniProtKB">
        <authorList>
            <consortium name="RefSeq"/>
        </authorList>
    </citation>
    <scope>IDENTIFICATION</scope>
</reference>
<dbReference type="PROSITE" id="PS50240">
    <property type="entry name" value="TRYPSIN_DOM"/>
    <property type="match status" value="1"/>
</dbReference>
<evidence type="ECO:0000259" key="2">
    <source>
        <dbReference type="PROSITE" id="PS50240"/>
    </source>
</evidence>
<protein>
    <submittedName>
        <fullName evidence="4">Chymotrypsin-like serine proteinase</fullName>
    </submittedName>
</protein>
<dbReference type="PANTHER" id="PTHR24276:SF98">
    <property type="entry name" value="FI18310P1-RELATED"/>
    <property type="match status" value="1"/>
</dbReference>
<keyword evidence="1" id="KW-1015">Disulfide bond</keyword>
<dbReference type="InterPro" id="IPR009003">
    <property type="entry name" value="Peptidase_S1_PA"/>
</dbReference>
<dbReference type="Pfam" id="PF00089">
    <property type="entry name" value="Trypsin"/>
    <property type="match status" value="1"/>
</dbReference>
<accession>A0ABM1AAI2</accession>
<evidence type="ECO:0000313" key="3">
    <source>
        <dbReference type="Proteomes" id="UP000694888"/>
    </source>
</evidence>
<dbReference type="Proteomes" id="UP000694888">
    <property type="component" value="Unplaced"/>
</dbReference>
<feature type="domain" description="Peptidase S1" evidence="2">
    <location>
        <begin position="1"/>
        <end position="90"/>
    </location>
</feature>
<dbReference type="GeneID" id="106013279"/>
<evidence type="ECO:0000256" key="1">
    <source>
        <dbReference type="ARBA" id="ARBA00023157"/>
    </source>
</evidence>
<dbReference type="InterPro" id="IPR050430">
    <property type="entry name" value="Peptidase_S1"/>
</dbReference>
<dbReference type="RefSeq" id="XP_012943989.1">
    <property type="nucleotide sequence ID" value="XM_013088535.1"/>
</dbReference>
<keyword evidence="3" id="KW-1185">Reference proteome</keyword>
<dbReference type="SUPFAM" id="SSF50494">
    <property type="entry name" value="Trypsin-like serine proteases"/>
    <property type="match status" value="1"/>
</dbReference>
<proteinExistence type="predicted"/>
<dbReference type="Gene3D" id="2.40.10.10">
    <property type="entry name" value="Trypsin-like serine proteases"/>
    <property type="match status" value="1"/>
</dbReference>